<evidence type="ECO:0000256" key="1">
    <source>
        <dbReference type="SAM" id="MobiDB-lite"/>
    </source>
</evidence>
<name>A0A923LA58_9FIRM</name>
<protein>
    <recommendedName>
        <fullName evidence="4">YbbR-like domain-containing protein</fullName>
    </recommendedName>
</protein>
<feature type="compositionally biased region" description="Low complexity" evidence="1">
    <location>
        <begin position="418"/>
        <end position="472"/>
    </location>
</feature>
<comment type="caution">
    <text evidence="2">The sequence shown here is derived from an EMBL/GenBank/DDBJ whole genome shotgun (WGS) entry which is preliminary data.</text>
</comment>
<dbReference type="RefSeq" id="WP_186873286.1">
    <property type="nucleotide sequence ID" value="NZ_JACOOR010000002.1"/>
</dbReference>
<proteinExistence type="predicted"/>
<evidence type="ECO:0008006" key="4">
    <source>
        <dbReference type="Google" id="ProtNLM"/>
    </source>
</evidence>
<feature type="compositionally biased region" description="Basic and acidic residues" evidence="1">
    <location>
        <begin position="473"/>
        <end position="483"/>
    </location>
</feature>
<dbReference type="Pfam" id="PF07949">
    <property type="entry name" value="YbbR"/>
    <property type="match status" value="2"/>
</dbReference>
<dbReference type="Proteomes" id="UP000649345">
    <property type="component" value="Unassembled WGS sequence"/>
</dbReference>
<dbReference type="PANTHER" id="PTHR37804:SF1">
    <property type="entry name" value="CDAA REGULATORY PROTEIN CDAR"/>
    <property type="match status" value="1"/>
</dbReference>
<keyword evidence="3" id="KW-1185">Reference proteome</keyword>
<feature type="region of interest" description="Disordered" evidence="1">
    <location>
        <begin position="417"/>
        <end position="483"/>
    </location>
</feature>
<organism evidence="2 3">
    <name type="scientific">Anaerosacchariphilus hominis</name>
    <dbReference type="NCBI Taxonomy" id="2763017"/>
    <lineage>
        <taxon>Bacteria</taxon>
        <taxon>Bacillati</taxon>
        <taxon>Bacillota</taxon>
        <taxon>Clostridia</taxon>
        <taxon>Lachnospirales</taxon>
        <taxon>Lachnospiraceae</taxon>
        <taxon>Anaerosacchariphilus</taxon>
    </lineage>
</organism>
<dbReference type="InterPro" id="IPR053154">
    <property type="entry name" value="c-di-AMP_regulator"/>
</dbReference>
<accession>A0A923LA58</accession>
<dbReference type="EMBL" id="JACOOR010000002">
    <property type="protein sequence ID" value="MBC5658776.1"/>
    <property type="molecule type" value="Genomic_DNA"/>
</dbReference>
<sequence>MKKMLTNNLGLKLLSVVAAIMLWLIVVNLDDPYTYRDFSPIQVTMLNENVVTDQGKVYRIEDNSDVISLRVWGKKSVLNGLEADNFTATADMEKNIKYDNLVGIEVSCSDKNIRTADIIKSRENVVISVEDASSEQFNVIVKQNGKEADGYLIGTALPEQSMIQISGPASVIAKIKRVEVEIKVTGVNSDRVIHGKLNVLDSNGEAVDTTYLEYTGKTDGMDVTITMLRTKTVPLKIGHTGTPGDGYSFSSISYKPESVQIAGASDVISGVSAITVPDEAVDIEGITENQQQTIDITPYLPDGIRLADDADASVAISVEVEKKQGKTVRIPVSDIGLKNVPRGYEVDFGDVDEIELIVTGTSAELAALNTDEIAVSLDLDGCSRAGTYTQKVEVTFPDTVYSLMDDVEVEFELVKSKSTGNSSGSTGNTSGVSGNTSGVSGNTTTGGSTSGESSSGDSSGTENGSGSDSGTSGEEKKDDSATE</sequence>
<dbReference type="Gene3D" id="2.170.120.40">
    <property type="entry name" value="YbbR-like domain"/>
    <property type="match status" value="2"/>
</dbReference>
<dbReference type="PANTHER" id="PTHR37804">
    <property type="entry name" value="CDAA REGULATORY PROTEIN CDAR"/>
    <property type="match status" value="1"/>
</dbReference>
<gene>
    <name evidence="2" type="ORF">H8S44_03190</name>
</gene>
<reference evidence="2" key="1">
    <citation type="submission" date="2020-08" db="EMBL/GenBank/DDBJ databases">
        <title>Genome public.</title>
        <authorList>
            <person name="Liu C."/>
            <person name="Sun Q."/>
        </authorList>
    </citation>
    <scope>NUCLEOTIDE SEQUENCE</scope>
    <source>
        <strain evidence="2">NSJ-68</strain>
    </source>
</reference>
<dbReference type="InterPro" id="IPR012505">
    <property type="entry name" value="YbbR"/>
</dbReference>
<dbReference type="Gene3D" id="2.170.120.30">
    <property type="match status" value="2"/>
</dbReference>
<evidence type="ECO:0000313" key="3">
    <source>
        <dbReference type="Proteomes" id="UP000649345"/>
    </source>
</evidence>
<evidence type="ECO:0000313" key="2">
    <source>
        <dbReference type="EMBL" id="MBC5658776.1"/>
    </source>
</evidence>
<dbReference type="AlphaFoldDB" id="A0A923LA58"/>